<accession>A0A9X7YG88</accession>
<dbReference type="InterPro" id="IPR053155">
    <property type="entry name" value="F-pilin_assembly_TraC"/>
</dbReference>
<dbReference type="Proteomes" id="UP000515377">
    <property type="component" value="Plasmid unnamed1"/>
</dbReference>
<proteinExistence type="predicted"/>
<evidence type="ECO:0000259" key="1">
    <source>
        <dbReference type="SMART" id="SM00382"/>
    </source>
</evidence>
<geneLocation type="plasmid" evidence="2 3">
    <name>unnamed1</name>
</geneLocation>
<dbReference type="Gene3D" id="3.40.50.300">
    <property type="entry name" value="P-loop containing nucleotide triphosphate hydrolases"/>
    <property type="match status" value="1"/>
</dbReference>
<dbReference type="PANTHER" id="PTHR38467:SF1">
    <property type="entry name" value="CONJUGATIVE TRANSFER: ASSEMBLY"/>
    <property type="match status" value="1"/>
</dbReference>
<dbReference type="AlphaFoldDB" id="A0A9X7YG88"/>
<dbReference type="SMART" id="SM00382">
    <property type="entry name" value="AAA"/>
    <property type="match status" value="1"/>
</dbReference>
<dbReference type="Pfam" id="PF11130">
    <property type="entry name" value="TraC_F_IV"/>
    <property type="match status" value="1"/>
</dbReference>
<dbReference type="Gene3D" id="1.10.8.730">
    <property type="match status" value="1"/>
</dbReference>
<organism evidence="2 3">
    <name type="scientific">Sphingobium yanoikuyae</name>
    <name type="common">Sphingomonas yanoikuyae</name>
    <dbReference type="NCBI Taxonomy" id="13690"/>
    <lineage>
        <taxon>Bacteria</taxon>
        <taxon>Pseudomonadati</taxon>
        <taxon>Pseudomonadota</taxon>
        <taxon>Alphaproteobacteria</taxon>
        <taxon>Sphingomonadales</taxon>
        <taxon>Sphingomonadaceae</taxon>
        <taxon>Sphingobium</taxon>
    </lineage>
</organism>
<protein>
    <submittedName>
        <fullName evidence="2">Type IV secretion system protein TraC</fullName>
    </submittedName>
</protein>
<dbReference type="RefSeq" id="WP_185707913.1">
    <property type="nucleotide sequence ID" value="NZ_DAIPVH010000010.1"/>
</dbReference>
<dbReference type="PANTHER" id="PTHR38467">
    <property type="match status" value="1"/>
</dbReference>
<dbReference type="NCBIfam" id="TIGR02746">
    <property type="entry name" value="TraC-F-type"/>
    <property type="match status" value="1"/>
</dbReference>
<dbReference type="CDD" id="cd01127">
    <property type="entry name" value="TrwB_TraG_TraD_VirD4"/>
    <property type="match status" value="1"/>
</dbReference>
<dbReference type="InterPro" id="IPR027417">
    <property type="entry name" value="P-loop_NTPase"/>
</dbReference>
<evidence type="ECO:0000313" key="3">
    <source>
        <dbReference type="Proteomes" id="UP000515377"/>
    </source>
</evidence>
<reference evidence="2 3" key="1">
    <citation type="submission" date="2020-07" db="EMBL/GenBank/DDBJ databases">
        <title>Whole genome sequence of Sphingobium yanoikuyae A3.</title>
        <authorList>
            <person name="Han S.-S."/>
        </authorList>
    </citation>
    <scope>NUCLEOTIDE SEQUENCE [LARGE SCALE GENOMIC DNA]</scope>
    <source>
        <strain evidence="2 3">A3</strain>
        <plasmid evidence="2 3">unnamed1</plasmid>
    </source>
</reference>
<keyword evidence="2" id="KW-0614">Plasmid</keyword>
<name>A0A9X7YG88_SPHYA</name>
<dbReference type="Pfam" id="PF19044">
    <property type="entry name" value="P-loop_TraG"/>
    <property type="match status" value="2"/>
</dbReference>
<dbReference type="InterPro" id="IPR003593">
    <property type="entry name" value="AAA+_ATPase"/>
</dbReference>
<evidence type="ECO:0000313" key="2">
    <source>
        <dbReference type="EMBL" id="QNG49407.1"/>
    </source>
</evidence>
<sequence>MAAKTGFIARLLGDTRGPDQGTPSHGAPMLSQWLPYRSFDARNDLFYQTDSLAFALELAPLMGADERTGEILAQMLSESVPPSARVQLLSFQSPRVGALIAQYALPRFKAGGVHRKIAERRSAFLRHGAWVSMSKDGPFHVRNHRIFLSVSIAASKATPEELIGVRDSIVSTLASIDMPATRMKPVDLIALIDDITAPAFDVSDQVSEYSDLDPIADQCVRRDVQTVVHADRLLVSVEPLRAVTSLSGETQYEEIRPDTFDYRFFSVRNLPNRWAPWDVQKLIGDMFSDKLRPGCPTLTSLCLCYQDEQAASSKAGYKFMRTSSLADSKSARLLPQLKDQSREWEHVTQELRLGKKLVQAYYAVGIISPKGMGDANERTVKSMYKAAGWDLLDERFLQIMAFMSCLPMTLGNGLDSDLKRMKRLRTMLTSTAANMLPIQGEFLGGGLPHLMFIGRRGQPFFWSPFENKAGNHNVAVFGKSGSGKSVALQELCAAFAGVGAKIIVIDDGRSFEHMSKSLGGNFVEFRLRDGFSLNPFSMIDEALVAQDEDYLIDALAMLKSIVGQMGRHIDKLNDTERGLIDRAVNQVWEAKGRGGSVDDVVEALRTDGSPQGQDLAIAMFPFSSAGTYGSFFTGEASVDMSNALTVFELSDLSSREELRSVVLTAIMFMSSQTMRRMDRQIPKALLIDEAWQMLRGGSMADFVETYSRTCRKYGASLITATQSLNDYYKSEGSLAALENSDWSVILMQKPDTISDFQKHGRFDMDPYTESLLRSLKRNGAEYSDIMIKGPDSMAVGRLVLDKYSATLYSSSPQTFADIEHLIEQGCSMDEAIERVAYPEEYVGKPVGVPLTEAAE</sequence>
<dbReference type="InterPro" id="IPR043964">
    <property type="entry name" value="P-loop_TraG"/>
</dbReference>
<gene>
    <name evidence="2" type="primary">traC</name>
    <name evidence="2" type="ORF">H3V42_31685</name>
</gene>
<dbReference type="InterPro" id="IPR025955">
    <property type="entry name" value="TraC/Conjuga_ATPase"/>
</dbReference>
<dbReference type="EMBL" id="CP060123">
    <property type="protein sequence ID" value="QNG49407.1"/>
    <property type="molecule type" value="Genomic_DNA"/>
</dbReference>
<feature type="domain" description="AAA+ ATPase" evidence="1">
    <location>
        <begin position="470"/>
        <end position="741"/>
    </location>
</feature>
<dbReference type="InterPro" id="IPR014117">
    <property type="entry name" value="TraC-F-type"/>
</dbReference>
<dbReference type="SUPFAM" id="SSF52540">
    <property type="entry name" value="P-loop containing nucleoside triphosphate hydrolases"/>
    <property type="match status" value="1"/>
</dbReference>